<feature type="domain" description="VQ" evidence="1">
    <location>
        <begin position="10"/>
        <end position="34"/>
    </location>
</feature>
<dbReference type="PANTHER" id="PTHR34777">
    <property type="entry name" value="VQ MOTIF-CONTAINING PROTEIN 10"/>
    <property type="match status" value="1"/>
</dbReference>
<evidence type="ECO:0000313" key="2">
    <source>
        <dbReference type="EMBL" id="QCD76978.1"/>
    </source>
</evidence>
<dbReference type="Pfam" id="PF05678">
    <property type="entry name" value="VQ"/>
    <property type="match status" value="1"/>
</dbReference>
<evidence type="ECO:0000259" key="1">
    <source>
        <dbReference type="Pfam" id="PF05678"/>
    </source>
</evidence>
<gene>
    <name evidence="2" type="ORF">DEO72_LG1g600</name>
</gene>
<dbReference type="AlphaFoldDB" id="A0A4D6KI00"/>
<sequence>MGEAPKIVQIETRYVETDAINFRDVVQSLTGKNSSTDWIGRNVKSAAESCSKGGIAESKEIGAVAAAAAGTNETLFNNISFKDFDGFMLPPTELMPWSYSY</sequence>
<dbReference type="OrthoDB" id="691083at2759"/>
<dbReference type="Gramene" id="Vigun06g178300.1.v1.2">
    <property type="protein sequence ID" value="Vigun06g178300.1.v1.2.CDS.1"/>
    <property type="gene ID" value="Vigun06g178300.v1.2"/>
</dbReference>
<organism evidence="2 3">
    <name type="scientific">Vigna unguiculata</name>
    <name type="common">Cowpea</name>
    <dbReference type="NCBI Taxonomy" id="3917"/>
    <lineage>
        <taxon>Eukaryota</taxon>
        <taxon>Viridiplantae</taxon>
        <taxon>Streptophyta</taxon>
        <taxon>Embryophyta</taxon>
        <taxon>Tracheophyta</taxon>
        <taxon>Spermatophyta</taxon>
        <taxon>Magnoliopsida</taxon>
        <taxon>eudicotyledons</taxon>
        <taxon>Gunneridae</taxon>
        <taxon>Pentapetalae</taxon>
        <taxon>rosids</taxon>
        <taxon>fabids</taxon>
        <taxon>Fabales</taxon>
        <taxon>Fabaceae</taxon>
        <taxon>Papilionoideae</taxon>
        <taxon>50 kb inversion clade</taxon>
        <taxon>NPAAA clade</taxon>
        <taxon>indigoferoid/millettioid clade</taxon>
        <taxon>Phaseoleae</taxon>
        <taxon>Vigna</taxon>
    </lineage>
</organism>
<evidence type="ECO:0000313" key="3">
    <source>
        <dbReference type="Proteomes" id="UP000501690"/>
    </source>
</evidence>
<keyword evidence="3" id="KW-1185">Reference proteome</keyword>
<name>A0A4D6KI00_VIGUN</name>
<dbReference type="EMBL" id="CP039345">
    <property type="protein sequence ID" value="QCD76978.1"/>
    <property type="molecule type" value="Genomic_DNA"/>
</dbReference>
<reference evidence="2 3" key="1">
    <citation type="submission" date="2019-04" db="EMBL/GenBank/DDBJ databases">
        <title>An improved genome assembly and genetic linkage map for asparagus bean, Vigna unguiculata ssp. sesquipedialis.</title>
        <authorList>
            <person name="Xia Q."/>
            <person name="Zhang R."/>
            <person name="Dong Y."/>
        </authorList>
    </citation>
    <scope>NUCLEOTIDE SEQUENCE [LARGE SCALE GENOMIC DNA]</scope>
    <source>
        <tissue evidence="2">Leaf</tissue>
    </source>
</reference>
<protein>
    <recommendedName>
        <fullName evidence="1">VQ domain-containing protein</fullName>
    </recommendedName>
</protein>
<dbReference type="InterPro" id="IPR039608">
    <property type="entry name" value="VQ_1/10"/>
</dbReference>
<proteinExistence type="predicted"/>
<dbReference type="Proteomes" id="UP000501690">
    <property type="component" value="Linkage Group LG1"/>
</dbReference>
<dbReference type="PANTHER" id="PTHR34777:SF15">
    <property type="entry name" value="VQ MOTIF PROTEIN"/>
    <property type="match status" value="1"/>
</dbReference>
<dbReference type="InterPro" id="IPR008889">
    <property type="entry name" value="VQ"/>
</dbReference>
<accession>A0A4D6KI00</accession>